<feature type="compositionally biased region" description="Polar residues" evidence="1">
    <location>
        <begin position="117"/>
        <end position="133"/>
    </location>
</feature>
<dbReference type="Proteomes" id="UP000677228">
    <property type="component" value="Unassembled WGS sequence"/>
</dbReference>
<dbReference type="InterPro" id="IPR036514">
    <property type="entry name" value="SGNH_hydro_sf"/>
</dbReference>
<dbReference type="Gene3D" id="3.40.50.1110">
    <property type="entry name" value="SGNH hydrolase"/>
    <property type="match status" value="1"/>
</dbReference>
<dbReference type="SUPFAM" id="SSF52266">
    <property type="entry name" value="SGNH hydrolase"/>
    <property type="match status" value="1"/>
</dbReference>
<dbReference type="AlphaFoldDB" id="A0A8S2QDF7"/>
<evidence type="ECO:0000313" key="3">
    <source>
        <dbReference type="EMBL" id="CAF4098214.1"/>
    </source>
</evidence>
<comment type="caution">
    <text evidence="3">The sequence shown here is derived from an EMBL/GenBank/DDBJ whole genome shotgun (WGS) entry which is preliminary data.</text>
</comment>
<name>A0A8S2QDF7_9BILA</name>
<dbReference type="EMBL" id="CAJOBA010040647">
    <property type="protein sequence ID" value="CAF4098214.1"/>
    <property type="molecule type" value="Genomic_DNA"/>
</dbReference>
<evidence type="ECO:0000256" key="1">
    <source>
        <dbReference type="SAM" id="MobiDB-lite"/>
    </source>
</evidence>
<proteinExistence type="predicted"/>
<dbReference type="EMBL" id="CAJNOK010019076">
    <property type="protein sequence ID" value="CAF1293314.1"/>
    <property type="molecule type" value="Genomic_DNA"/>
</dbReference>
<protein>
    <submittedName>
        <fullName evidence="3">Uncharacterized protein</fullName>
    </submittedName>
</protein>
<gene>
    <name evidence="2" type="ORF">OVA965_LOCUS28197</name>
    <name evidence="3" type="ORF">TMI583_LOCUS28947</name>
</gene>
<evidence type="ECO:0000313" key="2">
    <source>
        <dbReference type="EMBL" id="CAF1293314.1"/>
    </source>
</evidence>
<organism evidence="3 4">
    <name type="scientific">Didymodactylos carnosus</name>
    <dbReference type="NCBI Taxonomy" id="1234261"/>
    <lineage>
        <taxon>Eukaryota</taxon>
        <taxon>Metazoa</taxon>
        <taxon>Spiralia</taxon>
        <taxon>Gnathifera</taxon>
        <taxon>Rotifera</taxon>
        <taxon>Eurotatoria</taxon>
        <taxon>Bdelloidea</taxon>
        <taxon>Philodinida</taxon>
        <taxon>Philodinidae</taxon>
        <taxon>Didymodactylos</taxon>
    </lineage>
</organism>
<sequence length="340" mass="37888">MTATSELIKTTYFNEIGKLDDDLQSLSKEQCIHLIGKLSIAVDAQNQTLNSTSDHPSLDVSATQDVYSHPVFKMMLEQNDMLVKTLCTQKQSAGVSMRTCNVSASSQTNLFKSLTKNNCSRPVSPTRGSTPKSITRLPLVEPSSTSTPARVTNEPAIRTASQTLKPISVTVLGSSITRDLKPGTVIIKNIPVRYHIRTVHGCRIEQMTKLLQKKQFKPSQHFVVSVGSVNLKHESTVVAIEKTKQLIAAFDKSYPDSTLALTTVSPIFLSGSKDSYQTVNRDIESYNEQLNSLVDTNSWVEIIKIKYTREMIDSRDCIHLHQKGTDQLSRSIDDYFDNYI</sequence>
<accession>A0A8S2QDF7</accession>
<evidence type="ECO:0000313" key="4">
    <source>
        <dbReference type="Proteomes" id="UP000682733"/>
    </source>
</evidence>
<reference evidence="3" key="1">
    <citation type="submission" date="2021-02" db="EMBL/GenBank/DDBJ databases">
        <authorList>
            <person name="Nowell W R."/>
        </authorList>
    </citation>
    <scope>NUCLEOTIDE SEQUENCE</scope>
</reference>
<dbReference type="Proteomes" id="UP000682733">
    <property type="component" value="Unassembled WGS sequence"/>
</dbReference>
<feature type="region of interest" description="Disordered" evidence="1">
    <location>
        <begin position="117"/>
        <end position="150"/>
    </location>
</feature>